<dbReference type="GO" id="GO:0032922">
    <property type="term" value="P:circadian regulation of gene expression"/>
    <property type="evidence" value="ECO:0007669"/>
    <property type="project" value="TreeGrafter"/>
</dbReference>
<feature type="binding site" evidence="2">
    <location>
        <position position="241"/>
    </location>
    <ligand>
        <name>FAD</name>
        <dbReference type="ChEBI" id="CHEBI:57692"/>
    </ligand>
</feature>
<dbReference type="GO" id="GO:0005737">
    <property type="term" value="C:cytoplasm"/>
    <property type="evidence" value="ECO:0007669"/>
    <property type="project" value="TreeGrafter"/>
</dbReference>
<dbReference type="GeneID" id="25733524"/>
<dbReference type="InterPro" id="IPR006050">
    <property type="entry name" value="DNA_photolyase_N"/>
</dbReference>
<evidence type="ECO:0000256" key="1">
    <source>
        <dbReference type="ARBA" id="ARBA00005862"/>
    </source>
</evidence>
<dbReference type="OrthoDB" id="435881at2759"/>
<dbReference type="PROSITE" id="PS51645">
    <property type="entry name" value="PHR_CRY_ALPHA_BETA"/>
    <property type="match status" value="1"/>
</dbReference>
<dbReference type="KEGG" id="mng:MNEG_15825"/>
<evidence type="ECO:0000256" key="3">
    <source>
        <dbReference type="SAM" id="MobiDB-lite"/>
    </source>
</evidence>
<comment type="similarity">
    <text evidence="1">Belongs to the DNA photolyase class-1 family.</text>
</comment>
<comment type="cofactor">
    <cofactor evidence="2">
        <name>FAD</name>
        <dbReference type="ChEBI" id="CHEBI:57692"/>
    </cofactor>
    <text evidence="2">Binds 1 FAD per subunit.</text>
</comment>
<dbReference type="InterPro" id="IPR014729">
    <property type="entry name" value="Rossmann-like_a/b/a_fold"/>
</dbReference>
<feature type="region of interest" description="Disordered" evidence="3">
    <location>
        <begin position="154"/>
        <end position="199"/>
    </location>
</feature>
<dbReference type="SUPFAM" id="SSF52425">
    <property type="entry name" value="Cryptochrome/photolyase, N-terminal domain"/>
    <property type="match status" value="1"/>
</dbReference>
<dbReference type="SUPFAM" id="SSF48173">
    <property type="entry name" value="Cryptochrome/photolyase FAD-binding domain"/>
    <property type="match status" value="1"/>
</dbReference>
<dbReference type="GO" id="GO:0003677">
    <property type="term" value="F:DNA binding"/>
    <property type="evidence" value="ECO:0007669"/>
    <property type="project" value="TreeGrafter"/>
</dbReference>
<dbReference type="EMBL" id="KK105917">
    <property type="protein sequence ID" value="KIY92139.1"/>
    <property type="molecule type" value="Genomic_DNA"/>
</dbReference>
<dbReference type="PANTHER" id="PTHR11455:SF18">
    <property type="entry name" value="SI:CH1073-390K14.1"/>
    <property type="match status" value="1"/>
</dbReference>
<dbReference type="InterPro" id="IPR002081">
    <property type="entry name" value="Cryptochrome/DNA_photolyase_1"/>
</dbReference>
<dbReference type="Proteomes" id="UP000054498">
    <property type="component" value="Unassembled WGS sequence"/>
</dbReference>
<evidence type="ECO:0000256" key="2">
    <source>
        <dbReference type="PIRSR" id="PIRSR602081-1"/>
    </source>
</evidence>
<evidence type="ECO:0000259" key="4">
    <source>
        <dbReference type="PROSITE" id="PS51645"/>
    </source>
</evidence>
<sequence length="278" mass="29723">MSRQGGTLTLVYIHSPEEDGADPSAASGGSSWRPGAASRFWLRCALEALSADLVSRYGRGAEVVFKRGPYQRALEEVASAARASRVFFGRRYEPAAAAADARVAEGLAAAGFEVRSFPGLLLQEPHGISIDMSKWPGGHFGSLTPFYKQWEKQPRVPEPLKPPKKLPVAADSPAQRSTTTITSSSSSSSSSIPSAADAVAPSPSEGAVVDWGAPIKAAWDPSERGALRLLDAFIGGGLQRYESQRAFADGRAVSRLSPYVHFGQISARLVWQRLKQAQ</sequence>
<dbReference type="InterPro" id="IPR036134">
    <property type="entry name" value="Crypto/Photolyase_FAD-like_sf"/>
</dbReference>
<dbReference type="STRING" id="145388.A0A0D2LJJ1"/>
<reference evidence="5 6" key="1">
    <citation type="journal article" date="2013" name="BMC Genomics">
        <title>Reconstruction of the lipid metabolism for the microalga Monoraphidium neglectum from its genome sequence reveals characteristics suitable for biofuel production.</title>
        <authorList>
            <person name="Bogen C."/>
            <person name="Al-Dilaimi A."/>
            <person name="Albersmeier A."/>
            <person name="Wichmann J."/>
            <person name="Grundmann M."/>
            <person name="Rupp O."/>
            <person name="Lauersen K.J."/>
            <person name="Blifernez-Klassen O."/>
            <person name="Kalinowski J."/>
            <person name="Goesmann A."/>
            <person name="Mussgnug J.H."/>
            <person name="Kruse O."/>
        </authorList>
    </citation>
    <scope>NUCLEOTIDE SEQUENCE [LARGE SCALE GENOMIC DNA]</scope>
    <source>
        <strain evidence="5 6">SAG 48.87</strain>
    </source>
</reference>
<dbReference type="AlphaFoldDB" id="A0A0D2LJJ1"/>
<dbReference type="RefSeq" id="XP_013891159.1">
    <property type="nucleotide sequence ID" value="XM_014035705.1"/>
</dbReference>
<gene>
    <name evidence="5" type="ORF">MNEG_15825</name>
</gene>
<organism evidence="5 6">
    <name type="scientific">Monoraphidium neglectum</name>
    <dbReference type="NCBI Taxonomy" id="145388"/>
    <lineage>
        <taxon>Eukaryota</taxon>
        <taxon>Viridiplantae</taxon>
        <taxon>Chlorophyta</taxon>
        <taxon>core chlorophytes</taxon>
        <taxon>Chlorophyceae</taxon>
        <taxon>CS clade</taxon>
        <taxon>Sphaeropleales</taxon>
        <taxon>Selenastraceae</taxon>
        <taxon>Monoraphidium</taxon>
    </lineage>
</organism>
<dbReference type="GO" id="GO:0043153">
    <property type="term" value="P:entrainment of circadian clock by photoperiod"/>
    <property type="evidence" value="ECO:0007669"/>
    <property type="project" value="TreeGrafter"/>
</dbReference>
<dbReference type="GO" id="GO:0005634">
    <property type="term" value="C:nucleus"/>
    <property type="evidence" value="ECO:0007669"/>
    <property type="project" value="TreeGrafter"/>
</dbReference>
<dbReference type="GO" id="GO:0071949">
    <property type="term" value="F:FAD binding"/>
    <property type="evidence" value="ECO:0007669"/>
    <property type="project" value="TreeGrafter"/>
</dbReference>
<evidence type="ECO:0000313" key="5">
    <source>
        <dbReference type="EMBL" id="KIY92139.1"/>
    </source>
</evidence>
<keyword evidence="2" id="KW-0274">FAD</keyword>
<dbReference type="Gene3D" id="1.25.40.80">
    <property type="match status" value="1"/>
</dbReference>
<protein>
    <recommendedName>
        <fullName evidence="4">Photolyase/cryptochrome alpha/beta domain-containing protein</fullName>
    </recommendedName>
</protein>
<dbReference type="GO" id="GO:0003904">
    <property type="term" value="F:deoxyribodipyrimidine photo-lyase activity"/>
    <property type="evidence" value="ECO:0007669"/>
    <property type="project" value="TreeGrafter"/>
</dbReference>
<accession>A0A0D2LJJ1</accession>
<evidence type="ECO:0000313" key="6">
    <source>
        <dbReference type="Proteomes" id="UP000054498"/>
    </source>
</evidence>
<dbReference type="InterPro" id="IPR036155">
    <property type="entry name" value="Crypto/Photolyase_N_sf"/>
</dbReference>
<dbReference type="Gene3D" id="3.40.50.620">
    <property type="entry name" value="HUPs"/>
    <property type="match status" value="1"/>
</dbReference>
<feature type="domain" description="Photolyase/cryptochrome alpha/beta" evidence="4">
    <location>
        <begin position="1"/>
        <end position="122"/>
    </location>
</feature>
<keyword evidence="2" id="KW-0285">Flavoprotein</keyword>
<feature type="compositionally biased region" description="Low complexity" evidence="3">
    <location>
        <begin position="177"/>
        <end position="199"/>
    </location>
</feature>
<name>A0A0D2LJJ1_9CHLO</name>
<keyword evidence="6" id="KW-1185">Reference proteome</keyword>
<dbReference type="Pfam" id="PF00875">
    <property type="entry name" value="DNA_photolyase"/>
    <property type="match status" value="1"/>
</dbReference>
<proteinExistence type="inferred from homology"/>
<dbReference type="PANTHER" id="PTHR11455">
    <property type="entry name" value="CRYPTOCHROME"/>
    <property type="match status" value="1"/>
</dbReference>